<evidence type="ECO:0000313" key="2">
    <source>
        <dbReference type="Proteomes" id="UP000061432"/>
    </source>
</evidence>
<sequence>MTDAPLYPSQDGPGAGRIGEVTVRVMVGPDRSTVVVRRGGEPVLLHEVRPHGAEADGLGAVVEAAVREGTAALQG</sequence>
<geneLocation type="plasmid" evidence="2">
    <name>pMaq22A_1p DNA</name>
</geneLocation>
<evidence type="ECO:0000313" key="1">
    <source>
        <dbReference type="EMBL" id="BAQ49168.1"/>
    </source>
</evidence>
<dbReference type="Proteomes" id="UP000061432">
    <property type="component" value="Plasmid pMaq22A_1p"/>
</dbReference>
<name>A0A0C6FL64_9HYPH</name>
<dbReference type="AlphaFoldDB" id="A0A0C6FL64"/>
<keyword evidence="1" id="KW-0614">Plasmid</keyword>
<dbReference type="OrthoDB" id="9967595at2"/>
<dbReference type="PATRIC" id="fig|270351.10.peg.6215"/>
<proteinExistence type="predicted"/>
<organism evidence="1 2">
    <name type="scientific">Methylobacterium aquaticum</name>
    <dbReference type="NCBI Taxonomy" id="270351"/>
    <lineage>
        <taxon>Bacteria</taxon>
        <taxon>Pseudomonadati</taxon>
        <taxon>Pseudomonadota</taxon>
        <taxon>Alphaproteobacteria</taxon>
        <taxon>Hyphomicrobiales</taxon>
        <taxon>Methylobacteriaceae</taxon>
        <taxon>Methylobacterium</taxon>
    </lineage>
</organism>
<dbReference type="KEGG" id="maqu:Maq22A_1p34505"/>
<dbReference type="EMBL" id="AP014705">
    <property type="protein sequence ID" value="BAQ49168.1"/>
    <property type="molecule type" value="Genomic_DNA"/>
</dbReference>
<dbReference type="RefSeq" id="WP_060850292.1">
    <property type="nucleotide sequence ID" value="NZ_AP014705.1"/>
</dbReference>
<reference evidence="1 2" key="1">
    <citation type="journal article" date="2015" name="Genome Announc.">
        <title>Complete Genome Sequence of Methylobacterium aquaticum Strain 22A, Isolated from Racomitrium japonicum Moss.</title>
        <authorList>
            <person name="Tani A."/>
            <person name="Ogura Y."/>
            <person name="Hayashi T."/>
            <person name="Kimbara K."/>
        </authorList>
    </citation>
    <scope>NUCLEOTIDE SEQUENCE [LARGE SCALE GENOMIC DNA]</scope>
    <source>
        <strain evidence="1 2">MA-22A</strain>
        <plasmid evidence="2">Plasmid pMaq22A_1p DNA</plasmid>
    </source>
</reference>
<protein>
    <submittedName>
        <fullName evidence="1">Uncharacterized protein</fullName>
    </submittedName>
</protein>
<accession>A0A0C6FL64</accession>
<gene>
    <name evidence="1" type="ORF">Maq22A_1p34505</name>
</gene>
<reference evidence="2" key="2">
    <citation type="submission" date="2015-01" db="EMBL/GenBank/DDBJ databases">
        <title>Complete genome sequence of Methylobacterium aquaticum strain 22A.</title>
        <authorList>
            <person name="Tani A."/>
            <person name="Ogura Y."/>
            <person name="Hayashi T."/>
        </authorList>
    </citation>
    <scope>NUCLEOTIDE SEQUENCE [LARGE SCALE GENOMIC DNA]</scope>
    <source>
        <strain evidence="2">MA-22A</strain>
        <plasmid evidence="2">Plasmid pMaq22A_1p DNA</plasmid>
    </source>
</reference>